<gene>
    <name evidence="2" type="ORF">Q5P01_006212</name>
</gene>
<feature type="region of interest" description="Disordered" evidence="1">
    <location>
        <begin position="1"/>
        <end position="22"/>
    </location>
</feature>
<feature type="compositionally biased region" description="Basic and acidic residues" evidence="1">
    <location>
        <begin position="98"/>
        <end position="120"/>
    </location>
</feature>
<comment type="caution">
    <text evidence="2">The sequence shown here is derived from an EMBL/GenBank/DDBJ whole genome shotgun (WGS) entry which is preliminary data.</text>
</comment>
<name>A0AA88N7P7_CHASR</name>
<evidence type="ECO:0000313" key="3">
    <source>
        <dbReference type="Proteomes" id="UP001187415"/>
    </source>
</evidence>
<evidence type="ECO:0000256" key="1">
    <source>
        <dbReference type="SAM" id="MobiDB-lite"/>
    </source>
</evidence>
<reference evidence="2" key="1">
    <citation type="submission" date="2023-07" db="EMBL/GenBank/DDBJ databases">
        <title>Chromosome-level Genome Assembly of Striped Snakehead (Channa striata).</title>
        <authorList>
            <person name="Liu H."/>
        </authorList>
    </citation>
    <scope>NUCLEOTIDE SEQUENCE</scope>
    <source>
        <strain evidence="2">Gz</strain>
        <tissue evidence="2">Muscle</tissue>
    </source>
</reference>
<dbReference type="EMBL" id="JAUPFM010000004">
    <property type="protein sequence ID" value="KAK2853551.1"/>
    <property type="molecule type" value="Genomic_DNA"/>
</dbReference>
<dbReference type="AlphaFoldDB" id="A0AA88N7P7"/>
<dbReference type="Proteomes" id="UP001187415">
    <property type="component" value="Unassembled WGS sequence"/>
</dbReference>
<evidence type="ECO:0000313" key="2">
    <source>
        <dbReference type="EMBL" id="KAK2853551.1"/>
    </source>
</evidence>
<keyword evidence="3" id="KW-1185">Reference proteome</keyword>
<organism evidence="2 3">
    <name type="scientific">Channa striata</name>
    <name type="common">Snakehead murrel</name>
    <name type="synonym">Ophicephalus striatus</name>
    <dbReference type="NCBI Taxonomy" id="64152"/>
    <lineage>
        <taxon>Eukaryota</taxon>
        <taxon>Metazoa</taxon>
        <taxon>Chordata</taxon>
        <taxon>Craniata</taxon>
        <taxon>Vertebrata</taxon>
        <taxon>Euteleostomi</taxon>
        <taxon>Actinopterygii</taxon>
        <taxon>Neopterygii</taxon>
        <taxon>Teleostei</taxon>
        <taxon>Neoteleostei</taxon>
        <taxon>Acanthomorphata</taxon>
        <taxon>Anabantaria</taxon>
        <taxon>Anabantiformes</taxon>
        <taxon>Channoidei</taxon>
        <taxon>Channidae</taxon>
        <taxon>Channa</taxon>
    </lineage>
</organism>
<protein>
    <submittedName>
        <fullName evidence="2">Uncharacterized protein</fullName>
    </submittedName>
</protein>
<proteinExistence type="predicted"/>
<sequence length="131" mass="14373">MGREGKPRSSSPARGLSLSHTKHSLNQGGMWHGVATAWVHKYMSSLGACLAGATGVGAASRPPLKPIRLSKHEERRGLAMGRCVCVCVCVCVRWGGDSREQSQTERQWDRCQSGGRDHPLRWQHPPSPQSY</sequence>
<accession>A0AA88N7P7</accession>
<feature type="region of interest" description="Disordered" evidence="1">
    <location>
        <begin position="98"/>
        <end position="131"/>
    </location>
</feature>